<dbReference type="InterPro" id="IPR050810">
    <property type="entry name" value="Bact_Secretion_Sys_Channel"/>
</dbReference>
<proteinExistence type="inferred from homology"/>
<evidence type="ECO:0000313" key="4">
    <source>
        <dbReference type="EMBL" id="AJD39600.1"/>
    </source>
</evidence>
<dbReference type="PRINTS" id="PR00811">
    <property type="entry name" value="BCTERIALGSPD"/>
</dbReference>
<dbReference type="PANTHER" id="PTHR30332:SF17">
    <property type="entry name" value="TYPE IV PILIATION SYSTEM PROTEIN DR_0774-RELATED"/>
    <property type="match status" value="1"/>
</dbReference>
<dbReference type="Proteomes" id="UP000031368">
    <property type="component" value="Chromosome"/>
</dbReference>
<dbReference type="PRINTS" id="PR01032">
    <property type="entry name" value="PHAGEIV"/>
</dbReference>
<dbReference type="InterPro" id="IPR004846">
    <property type="entry name" value="T2SS/T3SS_dom"/>
</dbReference>
<dbReference type="EMBL" id="CP006877">
    <property type="protein sequence ID" value="AJD39600.1"/>
    <property type="molecule type" value="Genomic_DNA"/>
</dbReference>
<gene>
    <name evidence="4" type="primary">cpaC-1</name>
    <name evidence="4" type="ORF">RGR602_CH00227</name>
</gene>
<feature type="domain" description="BON" evidence="3">
    <location>
        <begin position="122"/>
        <end position="192"/>
    </location>
</feature>
<keyword evidence="5" id="KW-1185">Reference proteome</keyword>
<dbReference type="Pfam" id="PF04972">
    <property type="entry name" value="BON"/>
    <property type="match status" value="1"/>
</dbReference>
<dbReference type="HOGENOM" id="CLU_017952_2_0_5"/>
<dbReference type="AlphaFoldDB" id="A0A0B4WYF4"/>
<evidence type="ECO:0000259" key="3">
    <source>
        <dbReference type="PROSITE" id="PS50914"/>
    </source>
</evidence>
<feature type="signal peptide" evidence="2">
    <location>
        <begin position="1"/>
        <end position="31"/>
    </location>
</feature>
<dbReference type="GO" id="GO:0009306">
    <property type="term" value="P:protein secretion"/>
    <property type="evidence" value="ECO:0007669"/>
    <property type="project" value="InterPro"/>
</dbReference>
<dbReference type="KEGG" id="rga:RGR602_CH00227"/>
<reference evidence="4 5" key="1">
    <citation type="submission" date="2013-11" db="EMBL/GenBank/DDBJ databases">
        <title>Complete genome sequence of Rhizobium gallicum bv. gallicum R602.</title>
        <authorList>
            <person name="Bustos P."/>
            <person name="Santamaria R.I."/>
            <person name="Lozano L."/>
            <person name="Acosta J.L."/>
            <person name="Ormeno-Orrillo E."/>
            <person name="Rogel M.A."/>
            <person name="Romero D."/>
            <person name="Cevallos M.A."/>
            <person name="Martinez-Romero E."/>
            <person name="Gonzalez V."/>
        </authorList>
    </citation>
    <scope>NUCLEOTIDE SEQUENCE [LARGE SCALE GENOMIC DNA]</scope>
    <source>
        <strain evidence="4 5">R602</strain>
    </source>
</reference>
<comment type="similarity">
    <text evidence="1">Belongs to the bacterial secretin family.</text>
</comment>
<protein>
    <submittedName>
        <fullName evidence="4">Flp pilus assembly secretion protein CpaC 1</fullName>
    </submittedName>
</protein>
<organism evidence="4 5">
    <name type="scientific">Rhizobium gallicum bv. gallicum R602sp</name>
    <dbReference type="NCBI Taxonomy" id="1041138"/>
    <lineage>
        <taxon>Bacteria</taxon>
        <taxon>Pseudomonadati</taxon>
        <taxon>Pseudomonadota</taxon>
        <taxon>Alphaproteobacteria</taxon>
        <taxon>Hyphomicrobiales</taxon>
        <taxon>Rhizobiaceae</taxon>
        <taxon>Rhizobium/Agrobacterium group</taxon>
        <taxon>Rhizobium</taxon>
    </lineage>
</organism>
<dbReference type="Pfam" id="PF13629">
    <property type="entry name" value="T2SS-T3SS_pil_N"/>
    <property type="match status" value="1"/>
</dbReference>
<dbReference type="Pfam" id="PF00263">
    <property type="entry name" value="Secretin"/>
    <property type="match status" value="1"/>
</dbReference>
<dbReference type="RefSeq" id="WP_039843570.1">
    <property type="nucleotide sequence ID" value="NZ_CP006877.1"/>
</dbReference>
<dbReference type="InterPro" id="IPR032789">
    <property type="entry name" value="T2SS-T3SS_pil_N"/>
</dbReference>
<evidence type="ECO:0000313" key="5">
    <source>
        <dbReference type="Proteomes" id="UP000031368"/>
    </source>
</evidence>
<sequence length="501" mass="53435">MVNTVRCTKSFLAGFLTLTVAVSGLTPPAFAPLVGAGIAHAQSEGVIQISRTGPGAHRRLKLGLNKALVVDLPEEAHDILVSDPSMADAVTRTSRRIYLFGKKVGQTNIFIFGSDGQEVVSLDIEIERDVSGLETNLRRFIVDSNIKVEIVSDNIVLTGTVRTPQDAKQAADLAQAFLTGGEATTRTETAASSAQQGDVAIFAEARQESQVVNLLQIEGEDQVTLKVTIAEVRREILKQIGFDNLVSNSSGMTVAQLGVPNVDGAAATVGGGLAALFKTSIGRYDISTYLNALEQAKVVRTLAEPTLTAISGQAATFNSGGQVLYSTTDNDGNVTVVPYNYGINLAFKPVVLSSGRISLEIVTNVSEPAPSVSGSQPTYQRRSAQTSVELPSGGSIALAGLIRDNVSQTSNGTPGVNKIPLLGTLFRQRTVQREETELVIIATPYLVRPVARNELNRPDDNFSPEHDGQAFLMNRVNKVYGRREAPVADAQFHGSIGFIYK</sequence>
<dbReference type="InterPro" id="IPR001775">
    <property type="entry name" value="GspD/PilQ"/>
</dbReference>
<name>A0A0B4WYF4_9HYPH</name>
<dbReference type="GO" id="GO:0015627">
    <property type="term" value="C:type II protein secretion system complex"/>
    <property type="evidence" value="ECO:0007669"/>
    <property type="project" value="TreeGrafter"/>
</dbReference>
<feature type="chain" id="PRO_5002098422" evidence="2">
    <location>
        <begin position="32"/>
        <end position="501"/>
    </location>
</feature>
<keyword evidence="2" id="KW-0732">Signal</keyword>
<accession>A0A0B4WYF4</accession>
<dbReference type="PROSITE" id="PS50914">
    <property type="entry name" value="BON"/>
    <property type="match status" value="1"/>
</dbReference>
<dbReference type="InterPro" id="IPR007055">
    <property type="entry name" value="BON_dom"/>
</dbReference>
<dbReference type="PANTHER" id="PTHR30332">
    <property type="entry name" value="PROBABLE GENERAL SECRETION PATHWAY PROTEIN D"/>
    <property type="match status" value="1"/>
</dbReference>
<evidence type="ECO:0000256" key="2">
    <source>
        <dbReference type="SAM" id="SignalP"/>
    </source>
</evidence>
<evidence type="ECO:0000256" key="1">
    <source>
        <dbReference type="RuleBase" id="RU004003"/>
    </source>
</evidence>